<gene>
    <name evidence="1" type="ORF">GCM10010191_54170</name>
</gene>
<dbReference type="GO" id="GO:0051213">
    <property type="term" value="F:dioxygenase activity"/>
    <property type="evidence" value="ECO:0007669"/>
    <property type="project" value="UniProtKB-KW"/>
</dbReference>
<evidence type="ECO:0000313" key="1">
    <source>
        <dbReference type="EMBL" id="GAA2433188.1"/>
    </source>
</evidence>
<dbReference type="SUPFAM" id="SSF54593">
    <property type="entry name" value="Glyoxalase/Bleomycin resistance protein/Dihydroxybiphenyl dioxygenase"/>
    <property type="match status" value="1"/>
</dbReference>
<name>A0ABN3JLI3_9ACTN</name>
<comment type="caution">
    <text evidence="1">The sequence shown here is derived from an EMBL/GenBank/DDBJ whole genome shotgun (WGS) entry which is preliminary data.</text>
</comment>
<keyword evidence="1" id="KW-0560">Oxidoreductase</keyword>
<organism evidence="1 2">
    <name type="scientific">Actinomadura vinacea</name>
    <dbReference type="NCBI Taxonomy" id="115336"/>
    <lineage>
        <taxon>Bacteria</taxon>
        <taxon>Bacillati</taxon>
        <taxon>Actinomycetota</taxon>
        <taxon>Actinomycetes</taxon>
        <taxon>Streptosporangiales</taxon>
        <taxon>Thermomonosporaceae</taxon>
        <taxon>Actinomadura</taxon>
    </lineage>
</organism>
<dbReference type="RefSeq" id="WP_344592592.1">
    <property type="nucleotide sequence ID" value="NZ_BAAARW010000020.1"/>
</dbReference>
<reference evidence="1 2" key="1">
    <citation type="journal article" date="2019" name="Int. J. Syst. Evol. Microbiol.">
        <title>The Global Catalogue of Microorganisms (GCM) 10K type strain sequencing project: providing services to taxonomists for standard genome sequencing and annotation.</title>
        <authorList>
            <consortium name="The Broad Institute Genomics Platform"/>
            <consortium name="The Broad Institute Genome Sequencing Center for Infectious Disease"/>
            <person name="Wu L."/>
            <person name="Ma J."/>
        </authorList>
    </citation>
    <scope>NUCLEOTIDE SEQUENCE [LARGE SCALE GENOMIC DNA]</scope>
    <source>
        <strain evidence="1 2">JCM 3325</strain>
    </source>
</reference>
<accession>A0ABN3JLI3</accession>
<dbReference type="Gene3D" id="3.10.180.10">
    <property type="entry name" value="2,3-Dihydroxybiphenyl 1,2-Dioxygenase, domain 1"/>
    <property type="match status" value="1"/>
</dbReference>
<sequence>MHTTLTVLYTHRLEDCREFYQRLGLDLRPERHGSGPHHYAAVLKDDAVFELYPAGSREPTGRLRLGFSVDRSSAFPPGRHILHDPDDRTVELTVKGQ</sequence>
<protein>
    <submittedName>
        <fullName evidence="1">Glyoxalase/bleomycin resistance/extradiol dioxygenase family protein</fullName>
    </submittedName>
</protein>
<evidence type="ECO:0000313" key="2">
    <source>
        <dbReference type="Proteomes" id="UP001501231"/>
    </source>
</evidence>
<keyword evidence="1" id="KW-0223">Dioxygenase</keyword>
<keyword evidence="2" id="KW-1185">Reference proteome</keyword>
<dbReference type="Proteomes" id="UP001501231">
    <property type="component" value="Unassembled WGS sequence"/>
</dbReference>
<dbReference type="EMBL" id="BAAARW010000020">
    <property type="protein sequence ID" value="GAA2433188.1"/>
    <property type="molecule type" value="Genomic_DNA"/>
</dbReference>
<dbReference type="InterPro" id="IPR029068">
    <property type="entry name" value="Glyas_Bleomycin-R_OHBP_Dase"/>
</dbReference>
<proteinExistence type="predicted"/>